<organism evidence="1 2">
    <name type="scientific">Phytophthora infestans</name>
    <name type="common">Potato late blight agent</name>
    <name type="synonym">Botrytis infestans</name>
    <dbReference type="NCBI Taxonomy" id="4787"/>
    <lineage>
        <taxon>Eukaryota</taxon>
        <taxon>Sar</taxon>
        <taxon>Stramenopiles</taxon>
        <taxon>Oomycota</taxon>
        <taxon>Peronosporomycetes</taxon>
        <taxon>Peronosporales</taxon>
        <taxon>Peronosporaceae</taxon>
        <taxon>Phytophthora</taxon>
    </lineage>
</organism>
<gene>
    <name evidence="1" type="ORF">GN244_ATG02300</name>
</gene>
<evidence type="ECO:0000313" key="2">
    <source>
        <dbReference type="Proteomes" id="UP000602510"/>
    </source>
</evidence>
<comment type="caution">
    <text evidence="1">The sequence shown here is derived from an EMBL/GenBank/DDBJ whole genome shotgun (WGS) entry which is preliminary data.</text>
</comment>
<proteinExistence type="predicted"/>
<evidence type="ECO:0000313" key="1">
    <source>
        <dbReference type="EMBL" id="KAF4045312.1"/>
    </source>
</evidence>
<accession>A0A833SBX5</accession>
<dbReference type="AlphaFoldDB" id="A0A833SBX5"/>
<protein>
    <submittedName>
        <fullName evidence="1">Uncharacterized protein</fullName>
    </submittedName>
</protein>
<dbReference type="EMBL" id="WSZM01000051">
    <property type="protein sequence ID" value="KAF4045312.1"/>
    <property type="molecule type" value="Genomic_DNA"/>
</dbReference>
<dbReference type="Proteomes" id="UP000602510">
    <property type="component" value="Unassembled WGS sequence"/>
</dbReference>
<name>A0A833SBX5_PHYIN</name>
<reference evidence="1" key="1">
    <citation type="submission" date="2020-04" db="EMBL/GenBank/DDBJ databases">
        <title>Hybrid Assembly of Korean Phytophthora infestans isolates.</title>
        <authorList>
            <person name="Prokchorchik M."/>
            <person name="Lee Y."/>
            <person name="Seo J."/>
            <person name="Cho J.-H."/>
            <person name="Park Y.-E."/>
            <person name="Jang D.-C."/>
            <person name="Im J.-S."/>
            <person name="Choi J.-G."/>
            <person name="Park H.-J."/>
            <person name="Lee G.-B."/>
            <person name="Lee Y.-G."/>
            <person name="Hong S.-Y."/>
            <person name="Cho K."/>
            <person name="Sohn K.H."/>
        </authorList>
    </citation>
    <scope>NUCLEOTIDE SEQUENCE</scope>
    <source>
        <strain evidence="1">KR_1_A1</strain>
    </source>
</reference>
<keyword evidence="2" id="KW-1185">Reference proteome</keyword>
<sequence length="230" mass="25147">MAFLTFLEPVVNVLDVGDQTLETDDGLDTDTVVAVLNGVALHSKTLHRRRLVDCVAAERPDRHTVATAAKVVAKHRVGTGLHGETVVQVVDLVAGDGDVVVLGQVEAVRVLSQTVAGTRVERQTAQRGLLGRDNAERAERGVLEREARQGRAHDVLQTEEHGSSDRLPLLPVPWVLLQWYSQSALSPSAWWNPAEQHLLNSLGTMTSYVWTVGISCKRLRPLVKALTGRH</sequence>